<evidence type="ECO:0000313" key="2">
    <source>
        <dbReference type="Proteomes" id="UP000031512"/>
    </source>
</evidence>
<dbReference type="GeneID" id="15803847"/>
<proteinExistence type="predicted"/>
<dbReference type="KEGG" id="beq:BEWA_022290"/>
<dbReference type="EMBL" id="CP001669">
    <property type="protein sequence ID" value="AFZ79381.1"/>
    <property type="molecule type" value="Genomic_DNA"/>
</dbReference>
<accession>L0AWJ1</accession>
<dbReference type="AlphaFoldDB" id="L0AWJ1"/>
<gene>
    <name evidence="1" type="ORF">BEWA_022290</name>
</gene>
<protein>
    <submittedName>
        <fullName evidence="1">Uncharacterized protein</fullName>
    </submittedName>
</protein>
<dbReference type="RefSeq" id="XP_004829047.1">
    <property type="nucleotide sequence ID" value="XM_004828990.1"/>
</dbReference>
<dbReference type="VEuPathDB" id="PiroplasmaDB:BEWA_022290"/>
<name>L0AWJ1_THEEQ</name>
<reference evidence="1 2" key="1">
    <citation type="journal article" date="2012" name="BMC Genomics">
        <title>Comparative genomic analysis and phylogenetic position of Theileria equi.</title>
        <authorList>
            <person name="Kappmeyer L.S."/>
            <person name="Thiagarajan M."/>
            <person name="Herndon D.R."/>
            <person name="Ramsay J.D."/>
            <person name="Caler E."/>
            <person name="Djikeng A."/>
            <person name="Gillespie J.J."/>
            <person name="Lau A.O."/>
            <person name="Roalson E.H."/>
            <person name="Silva J.C."/>
            <person name="Silva M.G."/>
            <person name="Suarez C.E."/>
            <person name="Ueti M.W."/>
            <person name="Nene V.M."/>
            <person name="Mealey R.H."/>
            <person name="Knowles D.P."/>
            <person name="Brayton K.A."/>
        </authorList>
    </citation>
    <scope>NUCLEOTIDE SEQUENCE [LARGE SCALE GENOMIC DNA]</scope>
    <source>
        <strain evidence="1 2">WA</strain>
    </source>
</reference>
<keyword evidence="2" id="KW-1185">Reference proteome</keyword>
<dbReference type="Proteomes" id="UP000031512">
    <property type="component" value="Chromosome 1"/>
</dbReference>
<sequence>MSGRGIIIQLSKNKRSPNDEYSSGGKTIKVTGSEFYSDFLKFTHQDKESGGQEPFNLEKIQDVTGRIGIPHDNGKEVTSVSAYYWRHDQSGYTYTASGKVILIGVVTTRGGKNETTYYVRSTGNNNWIKLSGTSTPNQLTGEELEQKLDDLVCQYHNGVTINLTKTHSETISQNSVSGGKNKYCCYYHENLNGGEGKVTVYKQEVRCTQHSGKSQITFYKHYIAGPYLKLAGIEYNQDGRRGKVKMITLDGQTFPFSDVTAVYAFYCTGEAPVLIYLDSNTGTHSAKGWYQRSTGSTRDNTDEQWTKVTDLKGITPDNFSKLECDKYNKLVTTLRELKCDCLKECEEHLIPTPSTSTPAEPPQPSAMIGGETVATGSVLWTAFGSTSGTLAGSAATFFGGWKLYNRYKGDPWVRQI</sequence>
<evidence type="ECO:0000313" key="1">
    <source>
        <dbReference type="EMBL" id="AFZ79381.1"/>
    </source>
</evidence>
<dbReference type="STRING" id="1537102.L0AWJ1"/>
<dbReference type="OrthoDB" id="6359008at2759"/>
<organism evidence="1 2">
    <name type="scientific">Theileria equi strain WA</name>
    <dbReference type="NCBI Taxonomy" id="1537102"/>
    <lineage>
        <taxon>Eukaryota</taxon>
        <taxon>Sar</taxon>
        <taxon>Alveolata</taxon>
        <taxon>Apicomplexa</taxon>
        <taxon>Aconoidasida</taxon>
        <taxon>Piroplasmida</taxon>
        <taxon>Theileriidae</taxon>
        <taxon>Theileria</taxon>
    </lineage>
</organism>